<dbReference type="GO" id="GO:0033743">
    <property type="term" value="F:peptide-methionine (R)-S-oxide reductase activity"/>
    <property type="evidence" value="ECO:0007669"/>
    <property type="project" value="UniProtKB-EC"/>
</dbReference>
<evidence type="ECO:0000256" key="3">
    <source>
        <dbReference type="ARBA" id="ARBA00023268"/>
    </source>
</evidence>
<dbReference type="PANTHER" id="PTHR43774">
    <property type="entry name" value="PEPTIDE METHIONINE SULFOXIDE REDUCTASE"/>
    <property type="match status" value="1"/>
</dbReference>
<evidence type="ECO:0000256" key="6">
    <source>
        <dbReference type="ARBA" id="ARBA00048782"/>
    </source>
</evidence>
<dbReference type="PANTHER" id="PTHR43774:SF1">
    <property type="entry name" value="PEPTIDE METHIONINE SULFOXIDE REDUCTASE MSRA 2"/>
    <property type="match status" value="1"/>
</dbReference>
<dbReference type="SUPFAM" id="SSF55068">
    <property type="entry name" value="Peptide methionine sulfoxide reductase"/>
    <property type="match status" value="1"/>
</dbReference>
<keyword evidence="2 7" id="KW-0560">Oxidoreductase</keyword>
<evidence type="ECO:0000256" key="1">
    <source>
        <dbReference type="ARBA" id="ARBA00005591"/>
    </source>
</evidence>
<evidence type="ECO:0000259" key="8">
    <source>
        <dbReference type="PROSITE" id="PS51790"/>
    </source>
</evidence>
<dbReference type="InterPro" id="IPR036509">
    <property type="entry name" value="Met_Sox_Rdtase_MsrA_sf"/>
</dbReference>
<comment type="catalytic activity">
    <reaction evidence="4 7">
        <text>L-methionyl-[protein] + [thioredoxin]-disulfide + H2O = L-methionyl-(S)-S-oxide-[protein] + [thioredoxin]-dithiol</text>
        <dbReference type="Rhea" id="RHEA:14217"/>
        <dbReference type="Rhea" id="RHEA-COMP:10698"/>
        <dbReference type="Rhea" id="RHEA-COMP:10700"/>
        <dbReference type="Rhea" id="RHEA-COMP:12313"/>
        <dbReference type="Rhea" id="RHEA-COMP:12315"/>
        <dbReference type="ChEBI" id="CHEBI:15377"/>
        <dbReference type="ChEBI" id="CHEBI:16044"/>
        <dbReference type="ChEBI" id="CHEBI:29950"/>
        <dbReference type="ChEBI" id="CHEBI:44120"/>
        <dbReference type="ChEBI" id="CHEBI:50058"/>
        <dbReference type="EC" id="1.8.4.11"/>
    </reaction>
</comment>
<dbReference type="GO" id="GO:0008113">
    <property type="term" value="F:peptide-methionine (S)-S-oxide reductase activity"/>
    <property type="evidence" value="ECO:0007669"/>
    <property type="project" value="UniProtKB-UniRule"/>
</dbReference>
<dbReference type="EMBL" id="SRJD01000006">
    <property type="protein sequence ID" value="TGA98748.1"/>
    <property type="molecule type" value="Genomic_DNA"/>
</dbReference>
<comment type="similarity">
    <text evidence="1 7">Belongs to the MsrA Met sulfoxide reductase family.</text>
</comment>
<dbReference type="GO" id="GO:0033744">
    <property type="term" value="F:L-methionine:thioredoxin-disulfide S-oxidoreductase activity"/>
    <property type="evidence" value="ECO:0007669"/>
    <property type="project" value="RHEA"/>
</dbReference>
<evidence type="ECO:0000313" key="10">
    <source>
        <dbReference type="Proteomes" id="UP000298347"/>
    </source>
</evidence>
<dbReference type="Gene3D" id="2.170.150.20">
    <property type="entry name" value="Peptide methionine sulfoxide reductase"/>
    <property type="match status" value="1"/>
</dbReference>
<evidence type="ECO:0000313" key="9">
    <source>
        <dbReference type="EMBL" id="TGA98748.1"/>
    </source>
</evidence>
<comment type="catalytic activity">
    <reaction evidence="5">
        <text>L-methionyl-[protein] + [thioredoxin]-disulfide + H2O = L-methionyl-(R)-S-oxide-[protein] + [thioredoxin]-dithiol</text>
        <dbReference type="Rhea" id="RHEA:24164"/>
        <dbReference type="Rhea" id="RHEA-COMP:10698"/>
        <dbReference type="Rhea" id="RHEA-COMP:10700"/>
        <dbReference type="Rhea" id="RHEA-COMP:12313"/>
        <dbReference type="Rhea" id="RHEA-COMP:12314"/>
        <dbReference type="ChEBI" id="CHEBI:15377"/>
        <dbReference type="ChEBI" id="CHEBI:16044"/>
        <dbReference type="ChEBI" id="CHEBI:29950"/>
        <dbReference type="ChEBI" id="CHEBI:45764"/>
        <dbReference type="ChEBI" id="CHEBI:50058"/>
        <dbReference type="EC" id="1.8.4.12"/>
    </reaction>
</comment>
<sequence length="304" mass="35236">MVKPFDQEPGIIQVLCGYTGGETLNPTYNEVCYGKTGHAEAVQITFDPEIYPYRKLLELYWQQIDPTDRRGQFHDRGSQYRTSIFYHTDQQKKLAEASKEELENSGRYRKSIVTPIVPAGPFYPAEEIHQNYYRKNPFGYKLYYQRSGRENFIRKHWGVKKNKKQLKETLTELQYQVTQKNRTEPAFNNAYWNNKKQGIYVDVVSGEPLFSTTDQYDAGNGRPSFTRPLSDSRIVTEPDNTYSVLRDEVRSKLGDSHLGHVFNDDSVPGGRRYSINSAALRFVPEEDLDSEGLGEYVYLFKKSD</sequence>
<feature type="domain" description="MsrB" evidence="8">
    <location>
        <begin position="163"/>
        <end position="285"/>
    </location>
</feature>
<comment type="function">
    <text evidence="7">Has an important function as a repair enzyme for proteins that have been inactivated by oxidation. Catalyzes the reversible oxidation-reduction of methionine sulfoxide in proteins to methionine.</text>
</comment>
<keyword evidence="10" id="KW-1185">Reference proteome</keyword>
<dbReference type="OrthoDB" id="4174719at2"/>
<name>A0A4Z0GRK0_9BACL</name>
<reference evidence="9 10" key="1">
    <citation type="journal article" date="2015" name="Int. J. Syst. Evol. Microbiol.">
        <title>Sporolactobacillus shoreae sp. nov. and Sporolactobacillus spathodeae sp. nov., two spore-forming lactic acid bacteria isolated from tree barks in Thailand.</title>
        <authorList>
            <person name="Thamacharoensuk T."/>
            <person name="Kitahara M."/>
            <person name="Ohkuma M."/>
            <person name="Thongchul N."/>
            <person name="Tanasupawat S."/>
        </authorList>
    </citation>
    <scope>NUCLEOTIDE SEQUENCE [LARGE SCALE GENOMIC DNA]</scope>
    <source>
        <strain evidence="9 10">BK92</strain>
    </source>
</reference>
<evidence type="ECO:0000256" key="2">
    <source>
        <dbReference type="ARBA" id="ARBA00023002"/>
    </source>
</evidence>
<dbReference type="NCBIfam" id="TIGR00357">
    <property type="entry name" value="peptide-methionine (R)-S-oxide reductase MsrB"/>
    <property type="match status" value="1"/>
</dbReference>
<evidence type="ECO:0000256" key="5">
    <source>
        <dbReference type="ARBA" id="ARBA00048488"/>
    </source>
</evidence>
<dbReference type="Pfam" id="PF01625">
    <property type="entry name" value="PMSR"/>
    <property type="match status" value="1"/>
</dbReference>
<comment type="caution">
    <text evidence="7">Lacks conserved residue(s) required for the propagation of feature annotation.</text>
</comment>
<dbReference type="PROSITE" id="PS51790">
    <property type="entry name" value="MSRB"/>
    <property type="match status" value="1"/>
</dbReference>
<dbReference type="InterPro" id="IPR011057">
    <property type="entry name" value="Mss4-like_sf"/>
</dbReference>
<gene>
    <name evidence="7 9" type="primary">msrA</name>
    <name evidence="9" type="ORF">E4665_07500</name>
</gene>
<organism evidence="9 10">
    <name type="scientific">Sporolactobacillus shoreae</name>
    <dbReference type="NCBI Taxonomy" id="1465501"/>
    <lineage>
        <taxon>Bacteria</taxon>
        <taxon>Bacillati</taxon>
        <taxon>Bacillota</taxon>
        <taxon>Bacilli</taxon>
        <taxon>Bacillales</taxon>
        <taxon>Sporolactobacillaceae</taxon>
        <taxon>Sporolactobacillus</taxon>
    </lineage>
</organism>
<dbReference type="NCBIfam" id="TIGR00401">
    <property type="entry name" value="msrA"/>
    <property type="match status" value="1"/>
</dbReference>
<dbReference type="SUPFAM" id="SSF51316">
    <property type="entry name" value="Mss4-like"/>
    <property type="match status" value="1"/>
</dbReference>
<dbReference type="Proteomes" id="UP000298347">
    <property type="component" value="Unassembled WGS sequence"/>
</dbReference>
<dbReference type="InterPro" id="IPR002569">
    <property type="entry name" value="Met_Sox_Rdtase_MsrA_dom"/>
</dbReference>
<evidence type="ECO:0000256" key="7">
    <source>
        <dbReference type="HAMAP-Rule" id="MF_01401"/>
    </source>
</evidence>
<dbReference type="Pfam" id="PF01641">
    <property type="entry name" value="SelR"/>
    <property type="match status" value="1"/>
</dbReference>
<accession>A0A4Z0GRK0</accession>
<dbReference type="InterPro" id="IPR002579">
    <property type="entry name" value="Met_Sox_Rdtase_MsrB_dom"/>
</dbReference>
<comment type="caution">
    <text evidence="9">The sequence shown here is derived from an EMBL/GenBank/DDBJ whole genome shotgun (WGS) entry which is preliminary data.</text>
</comment>
<protein>
    <recommendedName>
        <fullName evidence="7">Peptide methionine sulfoxide reductase MsrA</fullName>
        <shortName evidence="7">Protein-methionine-S-oxide reductase</shortName>
        <ecNumber evidence="7">1.8.4.11</ecNumber>
    </recommendedName>
    <alternativeName>
        <fullName evidence="7">Peptide-methionine (S)-S-oxide reductase</fullName>
        <shortName evidence="7">Peptide Met(O) reductase</shortName>
    </alternativeName>
</protein>
<comment type="catalytic activity">
    <reaction evidence="6 7">
        <text>[thioredoxin]-disulfide + L-methionine + H2O = L-methionine (S)-S-oxide + [thioredoxin]-dithiol</text>
        <dbReference type="Rhea" id="RHEA:19993"/>
        <dbReference type="Rhea" id="RHEA-COMP:10698"/>
        <dbReference type="Rhea" id="RHEA-COMP:10700"/>
        <dbReference type="ChEBI" id="CHEBI:15377"/>
        <dbReference type="ChEBI" id="CHEBI:29950"/>
        <dbReference type="ChEBI" id="CHEBI:50058"/>
        <dbReference type="ChEBI" id="CHEBI:57844"/>
        <dbReference type="ChEBI" id="CHEBI:58772"/>
        <dbReference type="EC" id="1.8.4.11"/>
    </reaction>
</comment>
<dbReference type="AlphaFoldDB" id="A0A4Z0GRK0"/>
<evidence type="ECO:0000256" key="4">
    <source>
        <dbReference type="ARBA" id="ARBA00047806"/>
    </source>
</evidence>
<dbReference type="Gene3D" id="3.30.1060.10">
    <property type="entry name" value="Peptide methionine sulphoxide reductase MsrA"/>
    <property type="match status" value="1"/>
</dbReference>
<proteinExistence type="inferred from homology"/>
<dbReference type="EC" id="1.8.4.11" evidence="7"/>
<dbReference type="HAMAP" id="MF_01401">
    <property type="entry name" value="MsrA"/>
    <property type="match status" value="1"/>
</dbReference>
<keyword evidence="3" id="KW-0511">Multifunctional enzyme</keyword>